<dbReference type="EMBL" id="LIAE01009997">
    <property type="protein sequence ID" value="PAV67087.1"/>
    <property type="molecule type" value="Genomic_DNA"/>
</dbReference>
<comment type="similarity">
    <text evidence="2">Belongs to the peptidase S54 family.</text>
</comment>
<reference evidence="9 10" key="1">
    <citation type="journal article" date="2017" name="Curr. Biol.">
        <title>Genome architecture and evolution of a unichromosomal asexual nematode.</title>
        <authorList>
            <person name="Fradin H."/>
            <person name="Zegar C."/>
            <person name="Gutwein M."/>
            <person name="Lucas J."/>
            <person name="Kovtun M."/>
            <person name="Corcoran D."/>
            <person name="Baugh L.R."/>
            <person name="Kiontke K."/>
            <person name="Gunsalus K."/>
            <person name="Fitch D.H."/>
            <person name="Piano F."/>
        </authorList>
    </citation>
    <scope>NUCLEOTIDE SEQUENCE [LARGE SCALE GENOMIC DNA]</scope>
    <source>
        <strain evidence="9">PF1309</strain>
    </source>
</reference>
<feature type="transmembrane region" description="Helical" evidence="7">
    <location>
        <begin position="214"/>
        <end position="234"/>
    </location>
</feature>
<evidence type="ECO:0000313" key="10">
    <source>
        <dbReference type="Proteomes" id="UP000218231"/>
    </source>
</evidence>
<dbReference type="GO" id="GO:0005789">
    <property type="term" value="C:endoplasmic reticulum membrane"/>
    <property type="evidence" value="ECO:0007669"/>
    <property type="project" value="UniProtKB-SubCell"/>
</dbReference>
<comment type="subcellular location">
    <subcellularLocation>
        <location evidence="1">Endoplasmic reticulum membrane</location>
        <topology evidence="1">Multi-pass membrane protein</topology>
    </subcellularLocation>
</comment>
<feature type="transmembrane region" description="Helical" evidence="7">
    <location>
        <begin position="159"/>
        <end position="178"/>
    </location>
</feature>
<dbReference type="AlphaFoldDB" id="A0A2A2JZE7"/>
<name>A0A2A2JZE7_9BILA</name>
<evidence type="ECO:0000313" key="9">
    <source>
        <dbReference type="EMBL" id="PAV67087.1"/>
    </source>
</evidence>
<keyword evidence="5 7" id="KW-1133">Transmembrane helix</keyword>
<dbReference type="Pfam" id="PF01694">
    <property type="entry name" value="Rhomboid"/>
    <property type="match status" value="1"/>
</dbReference>
<keyword evidence="4" id="KW-0256">Endoplasmic reticulum</keyword>
<dbReference type="InterPro" id="IPR022764">
    <property type="entry name" value="Peptidase_S54_rhomboid_dom"/>
</dbReference>
<comment type="caution">
    <text evidence="9">The sequence shown here is derived from an EMBL/GenBank/DDBJ whole genome shotgun (WGS) entry which is preliminary data.</text>
</comment>
<evidence type="ECO:0000259" key="8">
    <source>
        <dbReference type="Pfam" id="PF01694"/>
    </source>
</evidence>
<dbReference type="OrthoDB" id="2146116at2759"/>
<feature type="transmembrane region" description="Helical" evidence="7">
    <location>
        <begin position="300"/>
        <end position="322"/>
    </location>
</feature>
<dbReference type="STRING" id="2018661.A0A2A2JZE7"/>
<evidence type="ECO:0000256" key="6">
    <source>
        <dbReference type="ARBA" id="ARBA00023136"/>
    </source>
</evidence>
<dbReference type="FunFam" id="1.20.1540.10:FF:000025">
    <property type="entry name" value="Putative rhomboid family"/>
    <property type="match status" value="1"/>
</dbReference>
<keyword evidence="10" id="KW-1185">Reference proteome</keyword>
<evidence type="ECO:0000256" key="4">
    <source>
        <dbReference type="ARBA" id="ARBA00022824"/>
    </source>
</evidence>
<dbReference type="InterPro" id="IPR051512">
    <property type="entry name" value="Inactive_Rhomboid"/>
</dbReference>
<dbReference type="Proteomes" id="UP000218231">
    <property type="component" value="Unassembled WGS sequence"/>
</dbReference>
<sequence>MTSLLMHRSRTSGAVCGQDPDFCNNPPSVEPYEWPDDITKWPRCFDSAAGEFLPRHMTCQLSGRPCCIQLQGLCRIATKEYCNFVNGYWHENATLCSQVDCFSDVCGMIPFFRRDHPNQLYRLFISLFVHAGLLHLAITVLVQLWLMRDLEALIGWKRMALLYFVSGIGGNLASAIFVPFNPEVGPSGSQLGILAALLVDVYHHRSFIAEPWKAIGWLLLVVFLLFLAGLIPWVDNWAHLFGFIFGLLITIVTFPYLDFNPEEKTPAEKSNENEEREREMEIEREEASRRILKGLWRRRLAVTVSFVLMASLLGILGYFFIWNVDMNCPFCEYFNCINIKRITGSDHFCDNSGQELTKWLPI</sequence>
<evidence type="ECO:0000256" key="5">
    <source>
        <dbReference type="ARBA" id="ARBA00022989"/>
    </source>
</evidence>
<evidence type="ECO:0000256" key="3">
    <source>
        <dbReference type="ARBA" id="ARBA00022692"/>
    </source>
</evidence>
<evidence type="ECO:0000256" key="2">
    <source>
        <dbReference type="ARBA" id="ARBA00009045"/>
    </source>
</evidence>
<dbReference type="Gene3D" id="1.20.1540.10">
    <property type="entry name" value="Rhomboid-like"/>
    <property type="match status" value="1"/>
</dbReference>
<feature type="transmembrane region" description="Helical" evidence="7">
    <location>
        <begin position="120"/>
        <end position="147"/>
    </location>
</feature>
<keyword evidence="6 7" id="KW-0472">Membrane</keyword>
<protein>
    <recommendedName>
        <fullName evidence="8">Peptidase S54 rhomboid domain-containing protein</fullName>
    </recommendedName>
</protein>
<proteinExistence type="inferred from homology"/>
<organism evidence="9 10">
    <name type="scientific">Diploscapter pachys</name>
    <dbReference type="NCBI Taxonomy" id="2018661"/>
    <lineage>
        <taxon>Eukaryota</taxon>
        <taxon>Metazoa</taxon>
        <taxon>Ecdysozoa</taxon>
        <taxon>Nematoda</taxon>
        <taxon>Chromadorea</taxon>
        <taxon>Rhabditida</taxon>
        <taxon>Rhabditina</taxon>
        <taxon>Rhabditomorpha</taxon>
        <taxon>Rhabditoidea</taxon>
        <taxon>Rhabditidae</taxon>
        <taxon>Diploscapter</taxon>
    </lineage>
</organism>
<feature type="transmembrane region" description="Helical" evidence="7">
    <location>
        <begin position="240"/>
        <end position="259"/>
    </location>
</feature>
<dbReference type="GO" id="GO:0042058">
    <property type="term" value="P:regulation of epidermal growth factor receptor signaling pathway"/>
    <property type="evidence" value="ECO:0007669"/>
    <property type="project" value="TreeGrafter"/>
</dbReference>
<evidence type="ECO:0000256" key="7">
    <source>
        <dbReference type="SAM" id="Phobius"/>
    </source>
</evidence>
<dbReference type="GO" id="GO:0004252">
    <property type="term" value="F:serine-type endopeptidase activity"/>
    <property type="evidence" value="ECO:0007669"/>
    <property type="project" value="InterPro"/>
</dbReference>
<feature type="domain" description="Peptidase S54 rhomboid" evidence="8">
    <location>
        <begin position="118"/>
        <end position="254"/>
    </location>
</feature>
<dbReference type="GO" id="GO:0050708">
    <property type="term" value="P:regulation of protein secretion"/>
    <property type="evidence" value="ECO:0007669"/>
    <property type="project" value="TreeGrafter"/>
</dbReference>
<dbReference type="InterPro" id="IPR035952">
    <property type="entry name" value="Rhomboid-like_sf"/>
</dbReference>
<dbReference type="PANTHER" id="PTHR45965">
    <property type="entry name" value="INACTIVE RHOMBOID PROTEIN"/>
    <property type="match status" value="1"/>
</dbReference>
<accession>A0A2A2JZE7</accession>
<dbReference type="PANTHER" id="PTHR45965:SF3">
    <property type="entry name" value="INACTIVE RHOMBOID PROTEIN 1"/>
    <property type="match status" value="1"/>
</dbReference>
<gene>
    <name evidence="9" type="ORF">WR25_07987</name>
</gene>
<evidence type="ECO:0000256" key="1">
    <source>
        <dbReference type="ARBA" id="ARBA00004477"/>
    </source>
</evidence>
<dbReference type="SUPFAM" id="SSF144091">
    <property type="entry name" value="Rhomboid-like"/>
    <property type="match status" value="1"/>
</dbReference>
<keyword evidence="3 7" id="KW-0812">Transmembrane</keyword>